<evidence type="ECO:0000313" key="2">
    <source>
        <dbReference type="EMBL" id="MBI4596019.1"/>
    </source>
</evidence>
<accession>A0A933GNL0</accession>
<dbReference type="SUPFAM" id="SSF56281">
    <property type="entry name" value="Metallo-hydrolase/oxidoreductase"/>
    <property type="match status" value="1"/>
</dbReference>
<dbReference type="GO" id="GO:0042781">
    <property type="term" value="F:3'-tRNA processing endoribonuclease activity"/>
    <property type="evidence" value="ECO:0007669"/>
    <property type="project" value="TreeGrafter"/>
</dbReference>
<organism evidence="2 3">
    <name type="scientific">Tectimicrobiota bacterium</name>
    <dbReference type="NCBI Taxonomy" id="2528274"/>
    <lineage>
        <taxon>Bacteria</taxon>
        <taxon>Pseudomonadati</taxon>
        <taxon>Nitrospinota/Tectimicrobiota group</taxon>
        <taxon>Candidatus Tectimicrobiota</taxon>
    </lineage>
</organism>
<evidence type="ECO:0000259" key="1">
    <source>
        <dbReference type="SMART" id="SM00849"/>
    </source>
</evidence>
<sequence length="251" mass="27459">MEIIILGSGTSIPDAKRGSPGIALLVGGETILMDGGSGTLGKLAQAGISYLDIDRILYTHLHLDHTADLAPLLFSYRNPESKRTKNLEIIAPKSFGEFLEKLKSTYGNWVEPLDYSLNLKQVLAGQRRYPQYSISYATVAHHDPSLAYRIDAHSGVSMVFSGDTDYCQSLIDLAAGTDLLIIESSFPNEHKVAGHLTPGEAGRIATLAGVKKLILTHLYPICERYDMVAQCRQSFSGDVSLAYDLMRIELT</sequence>
<evidence type="ECO:0000313" key="3">
    <source>
        <dbReference type="Proteomes" id="UP000772181"/>
    </source>
</evidence>
<dbReference type="SMART" id="SM00849">
    <property type="entry name" value="Lactamase_B"/>
    <property type="match status" value="1"/>
</dbReference>
<comment type="caution">
    <text evidence="2">The sequence shown here is derived from an EMBL/GenBank/DDBJ whole genome shotgun (WGS) entry which is preliminary data.</text>
</comment>
<reference evidence="2" key="1">
    <citation type="submission" date="2020-07" db="EMBL/GenBank/DDBJ databases">
        <title>Huge and variable diversity of episymbiotic CPR bacteria and DPANN archaea in groundwater ecosystems.</title>
        <authorList>
            <person name="He C.Y."/>
            <person name="Keren R."/>
            <person name="Whittaker M."/>
            <person name="Farag I.F."/>
            <person name="Doudna J."/>
            <person name="Cate J.H.D."/>
            <person name="Banfield J.F."/>
        </authorList>
    </citation>
    <scope>NUCLEOTIDE SEQUENCE</scope>
    <source>
        <strain evidence="2">NC_groundwater_1482_Ag_S-0.65um_47_24</strain>
    </source>
</reference>
<feature type="domain" description="Metallo-beta-lactamase" evidence="1">
    <location>
        <begin position="20"/>
        <end position="195"/>
    </location>
</feature>
<gene>
    <name evidence="2" type="ORF">HY730_06530</name>
</gene>
<dbReference type="Proteomes" id="UP000772181">
    <property type="component" value="Unassembled WGS sequence"/>
</dbReference>
<protein>
    <submittedName>
        <fullName evidence="2">MBL fold metallo-hydrolase</fullName>
    </submittedName>
</protein>
<dbReference type="InterPro" id="IPR036866">
    <property type="entry name" value="RibonucZ/Hydroxyglut_hydro"/>
</dbReference>
<dbReference type="Pfam" id="PF12706">
    <property type="entry name" value="Lactamase_B_2"/>
    <property type="match status" value="1"/>
</dbReference>
<name>A0A933GNL0_UNCTE</name>
<dbReference type="AlphaFoldDB" id="A0A933GNL0"/>
<dbReference type="InterPro" id="IPR001279">
    <property type="entry name" value="Metallo-B-lactamas"/>
</dbReference>
<dbReference type="Gene3D" id="3.60.15.10">
    <property type="entry name" value="Ribonuclease Z/Hydroxyacylglutathione hydrolase-like"/>
    <property type="match status" value="1"/>
</dbReference>
<proteinExistence type="predicted"/>
<dbReference type="PANTHER" id="PTHR46018:SF2">
    <property type="entry name" value="ZINC PHOSPHODIESTERASE ELAC PROTEIN 1"/>
    <property type="match status" value="1"/>
</dbReference>
<dbReference type="PANTHER" id="PTHR46018">
    <property type="entry name" value="ZINC PHOSPHODIESTERASE ELAC PROTEIN 1"/>
    <property type="match status" value="1"/>
</dbReference>
<dbReference type="EMBL" id="JACQWF010000289">
    <property type="protein sequence ID" value="MBI4596019.1"/>
    <property type="molecule type" value="Genomic_DNA"/>
</dbReference>